<reference evidence="7" key="1">
    <citation type="submission" date="2017-10" db="EMBL/GenBank/DDBJ databases">
        <authorList>
            <person name="Armitage A.D."/>
            <person name="Barbara D.J."/>
            <person name="Woodhall J.W."/>
            <person name="Sreenivasaprasad S."/>
            <person name="Lane C.R."/>
            <person name="Clarkson J.P."/>
            <person name="Harrison R.J."/>
        </authorList>
    </citation>
    <scope>NUCLEOTIDE SEQUENCE</scope>
    <source>
        <strain evidence="7">FERA 1164</strain>
    </source>
</reference>
<feature type="region of interest" description="Disordered" evidence="5">
    <location>
        <begin position="167"/>
        <end position="190"/>
    </location>
</feature>
<dbReference type="GO" id="GO:0071944">
    <property type="term" value="C:cell periphery"/>
    <property type="evidence" value="ECO:0007669"/>
    <property type="project" value="UniProtKB-ARBA"/>
</dbReference>
<evidence type="ECO:0000256" key="4">
    <source>
        <dbReference type="ARBA" id="ARBA00023136"/>
    </source>
</evidence>
<feature type="region of interest" description="Disordered" evidence="5">
    <location>
        <begin position="72"/>
        <end position="112"/>
    </location>
</feature>
<name>A0AB37W5F5_9PLEO</name>
<evidence type="ECO:0000256" key="5">
    <source>
        <dbReference type="SAM" id="MobiDB-lite"/>
    </source>
</evidence>
<protein>
    <submittedName>
        <fullName evidence="7">Uncharacterized protein</fullName>
    </submittedName>
</protein>
<feature type="transmembrane region" description="Helical" evidence="6">
    <location>
        <begin position="118"/>
        <end position="142"/>
    </location>
</feature>
<dbReference type="Proteomes" id="UP000292340">
    <property type="component" value="Unassembled WGS sequence"/>
</dbReference>
<evidence type="ECO:0000313" key="8">
    <source>
        <dbReference type="Proteomes" id="UP000292340"/>
    </source>
</evidence>
<dbReference type="EMBL" id="PDXB01000045">
    <property type="protein sequence ID" value="RYN19068.1"/>
    <property type="molecule type" value="Genomic_DNA"/>
</dbReference>
<organism evidence="7 8">
    <name type="scientific">Alternaria tenuissima</name>
    <dbReference type="NCBI Taxonomy" id="119927"/>
    <lineage>
        <taxon>Eukaryota</taxon>
        <taxon>Fungi</taxon>
        <taxon>Dikarya</taxon>
        <taxon>Ascomycota</taxon>
        <taxon>Pezizomycotina</taxon>
        <taxon>Dothideomycetes</taxon>
        <taxon>Pleosporomycetidae</taxon>
        <taxon>Pleosporales</taxon>
        <taxon>Pleosporineae</taxon>
        <taxon>Pleosporaceae</taxon>
        <taxon>Alternaria</taxon>
        <taxon>Alternaria sect. Alternaria</taxon>
        <taxon>Alternaria alternata complex</taxon>
    </lineage>
</organism>
<evidence type="ECO:0000256" key="2">
    <source>
        <dbReference type="ARBA" id="ARBA00022692"/>
    </source>
</evidence>
<evidence type="ECO:0000313" key="7">
    <source>
        <dbReference type="EMBL" id="RYN19068.1"/>
    </source>
</evidence>
<dbReference type="PANTHER" id="PTHR15549:SF33">
    <property type="entry name" value="MEMBRANE PROTEIN WSC4, PUTATIVE (AFU_ORTHOLOGUE AFUA_5G09020)-RELATED"/>
    <property type="match status" value="1"/>
</dbReference>
<accession>A0AB37W5F5</accession>
<reference evidence="7" key="2">
    <citation type="journal article" date="2019" name="bioRxiv">
        <title>Genomics, evolutionary history and diagnostics of the Alternaria alternata species group including apple and Asian pear pathotypes.</title>
        <authorList>
            <person name="Armitage A.D."/>
            <person name="Cockerton H.M."/>
            <person name="Sreenivasaprasad S."/>
            <person name="Woodhall J.W."/>
            <person name="Lane C.R."/>
            <person name="Harrison R.J."/>
            <person name="Clarkson J.P."/>
        </authorList>
    </citation>
    <scope>NUCLEOTIDE SEQUENCE</scope>
    <source>
        <strain evidence="7">FERA 1164</strain>
    </source>
</reference>
<keyword evidence="3 6" id="KW-1133">Transmembrane helix</keyword>
<dbReference type="PANTHER" id="PTHR15549">
    <property type="entry name" value="PAIRED IMMUNOGLOBULIN-LIKE TYPE 2 RECEPTOR"/>
    <property type="match status" value="1"/>
</dbReference>
<evidence type="ECO:0000256" key="6">
    <source>
        <dbReference type="SAM" id="Phobius"/>
    </source>
</evidence>
<feature type="compositionally biased region" description="Low complexity" evidence="5">
    <location>
        <begin position="72"/>
        <end position="88"/>
    </location>
</feature>
<feature type="compositionally biased region" description="Polar residues" evidence="5">
    <location>
        <begin position="89"/>
        <end position="102"/>
    </location>
</feature>
<gene>
    <name evidence="7" type="ORF">AA0115_g10927</name>
</gene>
<comment type="subcellular location">
    <subcellularLocation>
        <location evidence="1">Membrane</location>
        <topology evidence="1">Single-pass membrane protein</topology>
    </subcellularLocation>
</comment>
<dbReference type="InterPro" id="IPR051694">
    <property type="entry name" value="Immunoregulatory_rcpt-like"/>
</dbReference>
<evidence type="ECO:0000256" key="1">
    <source>
        <dbReference type="ARBA" id="ARBA00004167"/>
    </source>
</evidence>
<sequence length="190" mass="20388">MSHILSILPWAVALEERLTVKPEDLGYTNRNNRRCDDTGKVVTCRPLCECYDVWHFAATLTPLSTLTSVASTASSTPTSRSTSPLGTSMTTTSQTHHPTQGTIVPPSPSSGLSTGAKAGIGVGAVVGGAAIFDLLFWLAWVLRKRRIETAKLSPGADNREPEWKDFTHGTHGFNQGAATSLEEPVRLTGR</sequence>
<keyword evidence="4 6" id="KW-0472">Membrane</keyword>
<comment type="caution">
    <text evidence="7">The sequence shown here is derived from an EMBL/GenBank/DDBJ whole genome shotgun (WGS) entry which is preliminary data.</text>
</comment>
<proteinExistence type="predicted"/>
<keyword evidence="2 6" id="KW-0812">Transmembrane</keyword>
<evidence type="ECO:0000256" key="3">
    <source>
        <dbReference type="ARBA" id="ARBA00022989"/>
    </source>
</evidence>
<dbReference type="GO" id="GO:0016020">
    <property type="term" value="C:membrane"/>
    <property type="evidence" value="ECO:0007669"/>
    <property type="project" value="UniProtKB-SubCell"/>
</dbReference>
<dbReference type="AlphaFoldDB" id="A0AB37W5F5"/>